<dbReference type="GO" id="GO:0003677">
    <property type="term" value="F:DNA binding"/>
    <property type="evidence" value="ECO:0007669"/>
    <property type="project" value="UniProtKB-KW"/>
</dbReference>
<evidence type="ECO:0000256" key="3">
    <source>
        <dbReference type="ARBA" id="ARBA00023172"/>
    </source>
</evidence>
<dbReference type="GO" id="GO:0000150">
    <property type="term" value="F:DNA strand exchange activity"/>
    <property type="evidence" value="ECO:0007669"/>
    <property type="project" value="InterPro"/>
</dbReference>
<dbReference type="FunFam" id="3.40.50.1390:FF:000010">
    <property type="entry name" value="Recombinase resolvase family"/>
    <property type="match status" value="1"/>
</dbReference>
<evidence type="ECO:0000313" key="8">
    <source>
        <dbReference type="EMBL" id="SEK66424.1"/>
    </source>
</evidence>
<dbReference type="RefSeq" id="WP_090251665.1">
    <property type="nucleotide sequence ID" value="NZ_FOAA01000004.1"/>
</dbReference>
<dbReference type="PROSITE" id="PS00398">
    <property type="entry name" value="RECOMBINASES_2"/>
    <property type="match status" value="1"/>
</dbReference>
<feature type="active site" description="O-(5'-phospho-DNA)-serine intermediate" evidence="4 5">
    <location>
        <position position="10"/>
    </location>
</feature>
<dbReference type="InterPro" id="IPR006118">
    <property type="entry name" value="Recombinase_CS"/>
</dbReference>
<gene>
    <name evidence="8" type="ORF">SAMN05444515_10413</name>
</gene>
<dbReference type="SUPFAM" id="SSF53041">
    <property type="entry name" value="Resolvase-like"/>
    <property type="match status" value="1"/>
</dbReference>
<dbReference type="InterPro" id="IPR050639">
    <property type="entry name" value="SSR_resolvase"/>
</dbReference>
<feature type="domain" description="Resolvase/invertase-type recombinase catalytic" evidence="7">
    <location>
        <begin position="2"/>
        <end position="157"/>
    </location>
</feature>
<evidence type="ECO:0000259" key="7">
    <source>
        <dbReference type="PROSITE" id="PS51736"/>
    </source>
</evidence>
<reference evidence="9" key="1">
    <citation type="submission" date="2016-10" db="EMBL/GenBank/DDBJ databases">
        <authorList>
            <person name="Varghese N."/>
            <person name="Submissions S."/>
        </authorList>
    </citation>
    <scope>NUCLEOTIDE SEQUENCE [LARGE SCALE GENOMIC DNA]</scope>
    <source>
        <strain evidence="9">DSM 241</strain>
    </source>
</reference>
<keyword evidence="3" id="KW-0233">DNA recombination</keyword>
<organism evidence="8 9">
    <name type="scientific">Ectothiorhodospira marina</name>
    <dbReference type="NCBI Taxonomy" id="1396821"/>
    <lineage>
        <taxon>Bacteria</taxon>
        <taxon>Pseudomonadati</taxon>
        <taxon>Pseudomonadota</taxon>
        <taxon>Gammaproteobacteria</taxon>
        <taxon>Chromatiales</taxon>
        <taxon>Ectothiorhodospiraceae</taxon>
        <taxon>Ectothiorhodospira</taxon>
    </lineage>
</organism>
<dbReference type="Gene3D" id="3.40.50.1390">
    <property type="entry name" value="Resolvase, N-terminal catalytic domain"/>
    <property type="match status" value="1"/>
</dbReference>
<sequence length="209" mass="23813">MFIRAYLRASTQEQNADRAKESLIQFAEQHGHRIAAFYTENVSGATLHRPELMRLIAESGEGDIVLVEQIDRLARLKQRDWDSLKQRLSAKRLSIVSPELPTSWLALDRKDETGFTDSILQAVNSMMLDMLAAVARKDYEDRRRRQSQGIGKAKAEGKYRGRQPDIKRRQHVASLLRTGHSYSEIQEILGCSRHLIASVAKEQRQSEAA</sequence>
<dbReference type="SMART" id="SM00857">
    <property type="entry name" value="Resolvase"/>
    <property type="match status" value="1"/>
</dbReference>
<dbReference type="PROSITE" id="PS00397">
    <property type="entry name" value="RECOMBINASES_1"/>
    <property type="match status" value="1"/>
</dbReference>
<evidence type="ECO:0000256" key="4">
    <source>
        <dbReference type="PIRSR" id="PIRSR606118-50"/>
    </source>
</evidence>
<dbReference type="AlphaFoldDB" id="A0A1H7IVZ8"/>
<dbReference type="Pfam" id="PF00239">
    <property type="entry name" value="Resolvase"/>
    <property type="match status" value="1"/>
</dbReference>
<name>A0A1H7IVZ8_9GAMM</name>
<accession>A0A1H7IVZ8</accession>
<protein>
    <submittedName>
        <fullName evidence="8">Site-specific DNA recombinase</fullName>
    </submittedName>
</protein>
<proteinExistence type="predicted"/>
<evidence type="ECO:0000256" key="5">
    <source>
        <dbReference type="PROSITE-ProRule" id="PRU10137"/>
    </source>
</evidence>
<evidence type="ECO:0000256" key="2">
    <source>
        <dbReference type="ARBA" id="ARBA00023125"/>
    </source>
</evidence>
<dbReference type="InterPro" id="IPR006119">
    <property type="entry name" value="Resolv_N"/>
</dbReference>
<feature type="region of interest" description="Disordered" evidence="6">
    <location>
        <begin position="140"/>
        <end position="164"/>
    </location>
</feature>
<dbReference type="PANTHER" id="PTHR30461">
    <property type="entry name" value="DNA-INVERTASE FROM LAMBDOID PROPHAGE"/>
    <property type="match status" value="1"/>
</dbReference>
<dbReference type="GO" id="GO:0015074">
    <property type="term" value="P:DNA integration"/>
    <property type="evidence" value="ECO:0007669"/>
    <property type="project" value="UniProtKB-KW"/>
</dbReference>
<evidence type="ECO:0000256" key="6">
    <source>
        <dbReference type="SAM" id="MobiDB-lite"/>
    </source>
</evidence>
<keyword evidence="9" id="KW-1185">Reference proteome</keyword>
<evidence type="ECO:0000313" key="9">
    <source>
        <dbReference type="Proteomes" id="UP000199256"/>
    </source>
</evidence>
<dbReference type="OrthoDB" id="9797501at2"/>
<keyword evidence="1" id="KW-0229">DNA integration</keyword>
<dbReference type="Proteomes" id="UP000199256">
    <property type="component" value="Unassembled WGS sequence"/>
</dbReference>
<dbReference type="InterPro" id="IPR036162">
    <property type="entry name" value="Resolvase-like_N_sf"/>
</dbReference>
<evidence type="ECO:0000256" key="1">
    <source>
        <dbReference type="ARBA" id="ARBA00022908"/>
    </source>
</evidence>
<dbReference type="EMBL" id="FOAA01000004">
    <property type="protein sequence ID" value="SEK66424.1"/>
    <property type="molecule type" value="Genomic_DNA"/>
</dbReference>
<feature type="compositionally biased region" description="Basic and acidic residues" evidence="6">
    <location>
        <begin position="153"/>
        <end position="164"/>
    </location>
</feature>
<dbReference type="PANTHER" id="PTHR30461:SF25">
    <property type="entry name" value="RESOLVASE-RELATED"/>
    <property type="match status" value="1"/>
</dbReference>
<keyword evidence="2" id="KW-0238">DNA-binding</keyword>
<dbReference type="STRING" id="1396821.SAMN05444515_10413"/>
<dbReference type="CDD" id="cd03767">
    <property type="entry name" value="SR_Res_par"/>
    <property type="match status" value="1"/>
</dbReference>
<dbReference type="PROSITE" id="PS51736">
    <property type="entry name" value="RECOMBINASES_3"/>
    <property type="match status" value="1"/>
</dbReference>